<keyword evidence="2" id="KW-0732">Signal</keyword>
<accession>A0A316EI43</accession>
<reference evidence="3 4" key="1">
    <citation type="submission" date="2018-05" db="EMBL/GenBank/DDBJ databases">
        <title>Genomic Encyclopedia of Archaeal and Bacterial Type Strains, Phase II (KMG-II): from individual species to whole genera.</title>
        <authorList>
            <person name="Goeker M."/>
        </authorList>
    </citation>
    <scope>NUCLEOTIDE SEQUENCE [LARGE SCALE GENOMIC DNA]</scope>
    <source>
        <strain evidence="3 4">DSM 22214</strain>
    </source>
</reference>
<proteinExistence type="predicted"/>
<dbReference type="PROSITE" id="PS51257">
    <property type="entry name" value="PROKAR_LIPOPROTEIN"/>
    <property type="match status" value="1"/>
</dbReference>
<protein>
    <submittedName>
        <fullName evidence="3">Uncharacterized protein DUF4403</fullName>
    </submittedName>
</protein>
<keyword evidence="4" id="KW-1185">Reference proteome</keyword>
<feature type="chain" id="PRO_5016453227" evidence="2">
    <location>
        <begin position="21"/>
        <end position="478"/>
    </location>
</feature>
<evidence type="ECO:0000256" key="2">
    <source>
        <dbReference type="SAM" id="SignalP"/>
    </source>
</evidence>
<evidence type="ECO:0000313" key="4">
    <source>
        <dbReference type="Proteomes" id="UP000245489"/>
    </source>
</evidence>
<gene>
    <name evidence="3" type="ORF">LV89_00317</name>
</gene>
<organism evidence="3 4">
    <name type="scientific">Arcicella aurantiaca</name>
    <dbReference type="NCBI Taxonomy" id="591202"/>
    <lineage>
        <taxon>Bacteria</taxon>
        <taxon>Pseudomonadati</taxon>
        <taxon>Bacteroidota</taxon>
        <taxon>Cytophagia</taxon>
        <taxon>Cytophagales</taxon>
        <taxon>Flectobacillaceae</taxon>
        <taxon>Arcicella</taxon>
    </lineage>
</organism>
<feature type="signal peptide" evidence="2">
    <location>
        <begin position="1"/>
        <end position="20"/>
    </location>
</feature>
<dbReference type="InterPro" id="IPR025515">
    <property type="entry name" value="DUF4403"/>
</dbReference>
<name>A0A316EI43_9BACT</name>
<dbReference type="Proteomes" id="UP000245489">
    <property type="component" value="Unassembled WGS sequence"/>
</dbReference>
<dbReference type="RefSeq" id="WP_109741097.1">
    <property type="nucleotide sequence ID" value="NZ_QGGO01000001.1"/>
</dbReference>
<dbReference type="OrthoDB" id="617059at2"/>
<feature type="compositionally biased region" description="Low complexity" evidence="1">
    <location>
        <begin position="20"/>
        <end position="39"/>
    </location>
</feature>
<evidence type="ECO:0000313" key="3">
    <source>
        <dbReference type="EMBL" id="PWK29477.1"/>
    </source>
</evidence>
<comment type="caution">
    <text evidence="3">The sequence shown here is derived from an EMBL/GenBank/DDBJ whole genome shotgun (WGS) entry which is preliminary data.</text>
</comment>
<dbReference type="Pfam" id="PF14356">
    <property type="entry name" value="DUF4403"/>
    <property type="match status" value="1"/>
</dbReference>
<evidence type="ECO:0000256" key="1">
    <source>
        <dbReference type="SAM" id="MobiDB-lite"/>
    </source>
</evidence>
<sequence>MRNQLIVLAAAIILQGCASSSPSTTSSNGGTANSTNANPEAPKESYIYKGKQVEKNVSTIGIPFEITMADVERQINANVKDLVFEDNSMEDNNYDNFMCKVYKKEAISVTAQNETFTFTVPLKVWAKVGYKVMGISIPPQELNFDFNVKFGTKFAIAPNWEASVQSFPIGYEWVKKPTVRLAGFDISVAGLVEKALNSKQDAILKALDDAVRKNVEIKKYIVQAWNTAMQPYLLSEKYKTWLKVTPTELQMTPLTTVNNRVKATIGIKAITETITGVKPAYLPVTTVPDLKLVSQIPDDFQVGIIAEIPLSEAAKLTGDTLVGQNFSFKDGKYNVKVTDIDIYGDGDKMVIKSGLEGSINGKIYFKGTPAYDPVTKSVFLDNFDYDLKTRNVLISTANWFFQGKFAKNMKESMTFNIGGQIDEMKKQVQANLNKPVSKGVTLNGNVVDLTPDKVYLTPNSIIAVINAKGKLDIKIDGL</sequence>
<dbReference type="AlphaFoldDB" id="A0A316EI43"/>
<feature type="region of interest" description="Disordered" evidence="1">
    <location>
        <begin position="20"/>
        <end position="43"/>
    </location>
</feature>
<dbReference type="EMBL" id="QGGO01000001">
    <property type="protein sequence ID" value="PWK29477.1"/>
    <property type="molecule type" value="Genomic_DNA"/>
</dbReference>